<name>A0ABW3UWQ6_9BACL</name>
<evidence type="ECO:0000256" key="8">
    <source>
        <dbReference type="SAM" id="Phobius"/>
    </source>
</evidence>
<dbReference type="PRINTS" id="PR00344">
    <property type="entry name" value="BCTRLSENSOR"/>
</dbReference>
<dbReference type="PANTHER" id="PTHR34220:SF7">
    <property type="entry name" value="SENSOR HISTIDINE KINASE YPDA"/>
    <property type="match status" value="1"/>
</dbReference>
<dbReference type="InterPro" id="IPR010559">
    <property type="entry name" value="Sig_transdc_His_kin_internal"/>
</dbReference>
<keyword evidence="4" id="KW-0547">Nucleotide-binding</keyword>
<keyword evidence="8" id="KW-0472">Membrane</keyword>
<dbReference type="SMART" id="SM00387">
    <property type="entry name" value="HATPase_c"/>
    <property type="match status" value="1"/>
</dbReference>
<dbReference type="InterPro" id="IPR050640">
    <property type="entry name" value="Bact_2-comp_sensor_kinase"/>
</dbReference>
<dbReference type="Gene3D" id="3.30.565.10">
    <property type="entry name" value="Histidine kinase-like ATPase, C-terminal domain"/>
    <property type="match status" value="1"/>
</dbReference>
<dbReference type="PANTHER" id="PTHR34220">
    <property type="entry name" value="SENSOR HISTIDINE KINASE YPDA"/>
    <property type="match status" value="1"/>
</dbReference>
<evidence type="ECO:0000256" key="6">
    <source>
        <dbReference type="ARBA" id="ARBA00022840"/>
    </source>
</evidence>
<evidence type="ECO:0000313" key="10">
    <source>
        <dbReference type="EMBL" id="MFD1224694.1"/>
    </source>
</evidence>
<gene>
    <name evidence="10" type="ORF">ACFQ4B_31750</name>
</gene>
<dbReference type="GO" id="GO:0004673">
    <property type="term" value="F:protein histidine kinase activity"/>
    <property type="evidence" value="ECO:0007669"/>
    <property type="project" value="UniProtKB-EC"/>
</dbReference>
<keyword evidence="11" id="KW-1185">Reference proteome</keyword>
<dbReference type="Gene3D" id="6.10.340.10">
    <property type="match status" value="1"/>
</dbReference>
<evidence type="ECO:0000313" key="11">
    <source>
        <dbReference type="Proteomes" id="UP001597180"/>
    </source>
</evidence>
<comment type="catalytic activity">
    <reaction evidence="1">
        <text>ATP + protein L-histidine = ADP + protein N-phospho-L-histidine.</text>
        <dbReference type="EC" id="2.7.13.3"/>
    </reaction>
</comment>
<keyword evidence="7" id="KW-0902">Two-component regulatory system</keyword>
<dbReference type="Pfam" id="PF06580">
    <property type="entry name" value="His_kinase"/>
    <property type="match status" value="1"/>
</dbReference>
<comment type="caution">
    <text evidence="10">The sequence shown here is derived from an EMBL/GenBank/DDBJ whole genome shotgun (WGS) entry which is preliminary data.</text>
</comment>
<dbReference type="InterPro" id="IPR003594">
    <property type="entry name" value="HATPase_dom"/>
</dbReference>
<evidence type="ECO:0000256" key="5">
    <source>
        <dbReference type="ARBA" id="ARBA00022777"/>
    </source>
</evidence>
<keyword evidence="6" id="KW-0067">ATP-binding</keyword>
<keyword evidence="3 10" id="KW-0808">Transferase</keyword>
<feature type="transmembrane region" description="Helical" evidence="8">
    <location>
        <begin position="20"/>
        <end position="41"/>
    </location>
</feature>
<dbReference type="Pfam" id="PF02518">
    <property type="entry name" value="HATPase_c"/>
    <property type="match status" value="1"/>
</dbReference>
<feature type="domain" description="Histidine kinase" evidence="9">
    <location>
        <begin position="469"/>
        <end position="573"/>
    </location>
</feature>
<dbReference type="InterPro" id="IPR036890">
    <property type="entry name" value="HATPase_C_sf"/>
</dbReference>
<evidence type="ECO:0000256" key="2">
    <source>
        <dbReference type="ARBA" id="ARBA00012438"/>
    </source>
</evidence>
<protein>
    <recommendedName>
        <fullName evidence="2">histidine kinase</fullName>
        <ecNumber evidence="2">2.7.13.3</ecNumber>
    </recommendedName>
</protein>
<dbReference type="SUPFAM" id="SSF55874">
    <property type="entry name" value="ATPase domain of HSP90 chaperone/DNA topoisomerase II/histidine kinase"/>
    <property type="match status" value="1"/>
</dbReference>
<evidence type="ECO:0000256" key="7">
    <source>
        <dbReference type="ARBA" id="ARBA00023012"/>
    </source>
</evidence>
<evidence type="ECO:0000259" key="9">
    <source>
        <dbReference type="PROSITE" id="PS50109"/>
    </source>
</evidence>
<keyword evidence="5 10" id="KW-0418">Kinase</keyword>
<dbReference type="EMBL" id="JBHTLU010000047">
    <property type="protein sequence ID" value="MFD1224694.1"/>
    <property type="molecule type" value="Genomic_DNA"/>
</dbReference>
<sequence>MNLSMLRRNYSKPYSLKYQLIIILFISSLTPLILIGSISYVSMYAILQNKAEGGVQSNLHQVRISLEDTIGQLNHTSQQLAFDGRVGKNLESYLSADLYEKKRLNDDIRSELSLIHFTNPTLGLMFYYFANDNQKLFENFNVRDDDILKLPVLIRFDKITYYGPHRSLNPIDGNEVLSILRKVELPDRDDVYVYIETNFKLAESIIKDNDQFGGHLVHLIVDNNGKVVYSENTADFPVGSSAAAARKKQAPSGGYYMFEETSNQSWKVMAAVPEWVYKLEINRWIKQFAMFAVLTLAVSGCLAWLIWRAVYRPLNVLNADIRSVKHNYEHFPVRQSQISEFAVIYREFADMRRRIFELIEEVEQKEKGKALLEVEKLMTQINPHFIHNTLDTVRWLARAHGQKEIDRLVSMLNKVLYYNLGKGGPARIRDEIEALRHYVELQGIRYHFQFEVHIHANPRALELPIPRFILQPLVENALYHGMEDQGAIEVVVKEDGPAHVLIEVKDNGEGMSQEEIDRLMLDDNPERRLVGLGIGLQYVYRMVKFQFGPDASFHIESTKGEGTTVRLRLPVAESEHAS</sequence>
<reference evidence="11" key="1">
    <citation type="journal article" date="2019" name="Int. J. Syst. Evol. Microbiol.">
        <title>The Global Catalogue of Microorganisms (GCM) 10K type strain sequencing project: providing services to taxonomists for standard genome sequencing and annotation.</title>
        <authorList>
            <consortium name="The Broad Institute Genomics Platform"/>
            <consortium name="The Broad Institute Genome Sequencing Center for Infectious Disease"/>
            <person name="Wu L."/>
            <person name="Ma J."/>
        </authorList>
    </citation>
    <scope>NUCLEOTIDE SEQUENCE [LARGE SCALE GENOMIC DNA]</scope>
    <source>
        <strain evidence="11">CCUG 53270</strain>
    </source>
</reference>
<dbReference type="PROSITE" id="PS50109">
    <property type="entry name" value="HIS_KIN"/>
    <property type="match status" value="1"/>
</dbReference>
<organism evidence="10 11">
    <name type="scientific">Paenibacillus vulneris</name>
    <dbReference type="NCBI Taxonomy" id="1133364"/>
    <lineage>
        <taxon>Bacteria</taxon>
        <taxon>Bacillati</taxon>
        <taxon>Bacillota</taxon>
        <taxon>Bacilli</taxon>
        <taxon>Bacillales</taxon>
        <taxon>Paenibacillaceae</taxon>
        <taxon>Paenibacillus</taxon>
    </lineage>
</organism>
<dbReference type="InterPro" id="IPR004358">
    <property type="entry name" value="Sig_transdc_His_kin-like_C"/>
</dbReference>
<evidence type="ECO:0000256" key="4">
    <source>
        <dbReference type="ARBA" id="ARBA00022741"/>
    </source>
</evidence>
<keyword evidence="8" id="KW-0812">Transmembrane</keyword>
<evidence type="ECO:0000256" key="1">
    <source>
        <dbReference type="ARBA" id="ARBA00000085"/>
    </source>
</evidence>
<keyword evidence="8" id="KW-1133">Transmembrane helix</keyword>
<dbReference type="InterPro" id="IPR005467">
    <property type="entry name" value="His_kinase_dom"/>
</dbReference>
<proteinExistence type="predicted"/>
<dbReference type="EC" id="2.7.13.3" evidence="2"/>
<dbReference type="RefSeq" id="WP_345587540.1">
    <property type="nucleotide sequence ID" value="NZ_BAABJG010000010.1"/>
</dbReference>
<dbReference type="Proteomes" id="UP001597180">
    <property type="component" value="Unassembled WGS sequence"/>
</dbReference>
<evidence type="ECO:0000256" key="3">
    <source>
        <dbReference type="ARBA" id="ARBA00022679"/>
    </source>
</evidence>
<feature type="transmembrane region" description="Helical" evidence="8">
    <location>
        <begin position="288"/>
        <end position="307"/>
    </location>
</feature>
<accession>A0ABW3UWQ6</accession>